<evidence type="ECO:0008006" key="3">
    <source>
        <dbReference type="Google" id="ProtNLM"/>
    </source>
</evidence>
<sequence>MKQQFVVSEYSDDIFIPNYELTQEERLYLVKSSIIHEKRPWEKRFYFDELKNGLRLQTQSWVGVIELEKARIVIQPKFNKGFTALLEMISFIEELPFYQWQDTDGAIGKTDLLEILVRVFLKEAERVLKIGLVKEYITEAENLVNLRGRVEFRQNLKQNYNLPNKVYCEYDELVTNIVDNQILLSVLSKISTYRLSTKTKQKLNMIRSQIELLCDEYKDTVWPTFNYNRLNTHYERAHKIGHHLWKGLSATSFLDNQNSFYSFLIDMNDLFEKFVVKLLTKYLPPVFKVIPGKRITNGITMDGQSYRHIIPDILVENKTTNEISILDVKYKHYGKRRVDTSDVFQLAFYAQNKNSQSKDVYISTIVYPSFADDRLMDINKINLNIYSNYPGAMYLKPISIEKILESIKCRDTKILRELIKSLIK</sequence>
<dbReference type="OrthoDB" id="9786961at2"/>
<reference evidence="1 2" key="1">
    <citation type="submission" date="2016-11" db="EMBL/GenBank/DDBJ databases">
        <authorList>
            <person name="Jaros S."/>
            <person name="Januszkiewicz K."/>
            <person name="Wedrychowicz H."/>
        </authorList>
    </citation>
    <scope>NUCLEOTIDE SEQUENCE [LARGE SCALE GENOMIC DNA]</scope>
    <source>
        <strain evidence="1 2">Con a/3</strain>
    </source>
</reference>
<dbReference type="EMBL" id="MQMF01000002">
    <property type="protein sequence ID" value="OOE12488.1"/>
    <property type="molecule type" value="Genomic_DNA"/>
</dbReference>
<dbReference type="AlphaFoldDB" id="A0A1V3G7S9"/>
<dbReference type="InterPro" id="IPR019292">
    <property type="entry name" value="McrC"/>
</dbReference>
<evidence type="ECO:0000313" key="2">
    <source>
        <dbReference type="Proteomes" id="UP000188597"/>
    </source>
</evidence>
<dbReference type="PANTHER" id="PTHR38733">
    <property type="entry name" value="PROTEIN MCRC"/>
    <property type="match status" value="1"/>
</dbReference>
<accession>A0A1V3G7S9</accession>
<organism evidence="1 2">
    <name type="scientific">Fictibacillus arsenicus</name>
    <dbReference type="NCBI Taxonomy" id="255247"/>
    <lineage>
        <taxon>Bacteria</taxon>
        <taxon>Bacillati</taxon>
        <taxon>Bacillota</taxon>
        <taxon>Bacilli</taxon>
        <taxon>Bacillales</taxon>
        <taxon>Fictibacillaceae</taxon>
        <taxon>Fictibacillus</taxon>
    </lineage>
</organism>
<comment type="caution">
    <text evidence="1">The sequence shown here is derived from an EMBL/GenBank/DDBJ whole genome shotgun (WGS) entry which is preliminary data.</text>
</comment>
<proteinExistence type="predicted"/>
<name>A0A1V3G7S9_9BACL</name>
<dbReference type="PANTHER" id="PTHR38733:SF1">
    <property type="entry name" value="TYPE IV METHYL-DIRECTED RESTRICTION ENZYME ECOKMCRBC"/>
    <property type="match status" value="1"/>
</dbReference>
<dbReference type="Proteomes" id="UP000188597">
    <property type="component" value="Unassembled WGS sequence"/>
</dbReference>
<evidence type="ECO:0000313" key="1">
    <source>
        <dbReference type="EMBL" id="OOE12488.1"/>
    </source>
</evidence>
<dbReference type="RefSeq" id="WP_077362389.1">
    <property type="nucleotide sequence ID" value="NZ_MQMF01000002.1"/>
</dbReference>
<dbReference type="Pfam" id="PF10117">
    <property type="entry name" value="McrBC"/>
    <property type="match status" value="1"/>
</dbReference>
<gene>
    <name evidence="1" type="ORF">UN64_10405</name>
</gene>
<protein>
    <recommendedName>
        <fullName evidence="3">Restriction endonuclease</fullName>
    </recommendedName>
</protein>